<proteinExistence type="predicted"/>
<comment type="caution">
    <text evidence="2">The sequence shown here is derived from an EMBL/GenBank/DDBJ whole genome shotgun (WGS) entry which is preliminary data.</text>
</comment>
<protein>
    <submittedName>
        <fullName evidence="2">Uncharacterized protein</fullName>
    </submittedName>
</protein>
<evidence type="ECO:0000256" key="1">
    <source>
        <dbReference type="SAM" id="MobiDB-lite"/>
    </source>
</evidence>
<feature type="region of interest" description="Disordered" evidence="1">
    <location>
        <begin position="143"/>
        <end position="172"/>
    </location>
</feature>
<gene>
    <name evidence="2" type="ORF">CHARACLAT_022235</name>
</gene>
<organism evidence="2 3">
    <name type="scientific">Characodon lateralis</name>
    <dbReference type="NCBI Taxonomy" id="208331"/>
    <lineage>
        <taxon>Eukaryota</taxon>
        <taxon>Metazoa</taxon>
        <taxon>Chordata</taxon>
        <taxon>Craniata</taxon>
        <taxon>Vertebrata</taxon>
        <taxon>Euteleostomi</taxon>
        <taxon>Actinopterygii</taxon>
        <taxon>Neopterygii</taxon>
        <taxon>Teleostei</taxon>
        <taxon>Neoteleostei</taxon>
        <taxon>Acanthomorphata</taxon>
        <taxon>Ovalentaria</taxon>
        <taxon>Atherinomorphae</taxon>
        <taxon>Cyprinodontiformes</taxon>
        <taxon>Goodeidae</taxon>
        <taxon>Characodon</taxon>
    </lineage>
</organism>
<sequence>MSLQALPASEPDLDSYSPWRRVLGELLTMPMVEVAGPDGSMLVHHPWSPADVQAAASHLPDPKEGGQKFVDELHSLSKTMYPTGRELRPILSSKLKPGELAGLIGIPEPDLYAKHPHWDHADNHNAFRNAKSIDRLCAGLGNKFPPHATKRRRSTPVQLSGGWDPGNGQRLP</sequence>
<dbReference type="InterPro" id="IPR008919">
    <property type="entry name" value="Retrov_capsid_N"/>
</dbReference>
<keyword evidence="3" id="KW-1185">Reference proteome</keyword>
<name>A0ABU7E437_9TELE</name>
<dbReference type="SUPFAM" id="SSF47943">
    <property type="entry name" value="Retrovirus capsid protein, N-terminal core domain"/>
    <property type="match status" value="1"/>
</dbReference>
<evidence type="ECO:0000313" key="3">
    <source>
        <dbReference type="Proteomes" id="UP001352852"/>
    </source>
</evidence>
<reference evidence="2 3" key="1">
    <citation type="submission" date="2021-06" db="EMBL/GenBank/DDBJ databases">
        <authorList>
            <person name="Palmer J.M."/>
        </authorList>
    </citation>
    <scope>NUCLEOTIDE SEQUENCE [LARGE SCALE GENOMIC DNA]</scope>
    <source>
        <strain evidence="2 3">CL_MEX2019</strain>
        <tissue evidence="2">Muscle</tissue>
    </source>
</reference>
<accession>A0ABU7E437</accession>
<evidence type="ECO:0000313" key="2">
    <source>
        <dbReference type="EMBL" id="MED6281500.1"/>
    </source>
</evidence>
<dbReference type="Proteomes" id="UP001352852">
    <property type="component" value="Unassembled WGS sequence"/>
</dbReference>
<dbReference type="EMBL" id="JAHUTJ010043230">
    <property type="protein sequence ID" value="MED6281500.1"/>
    <property type="molecule type" value="Genomic_DNA"/>
</dbReference>